<keyword evidence="2" id="KW-1185">Reference proteome</keyword>
<evidence type="ECO:0000313" key="1">
    <source>
        <dbReference type="EMBL" id="KYQ52454.1"/>
    </source>
</evidence>
<protein>
    <submittedName>
        <fullName evidence="1">Uncharacterized protein</fullName>
    </submittedName>
</protein>
<dbReference type="AlphaFoldDB" id="A0A151WX15"/>
<reference evidence="1 2" key="1">
    <citation type="submission" date="2015-09" db="EMBL/GenBank/DDBJ databases">
        <title>Trachymyrmex zeteki WGS genome.</title>
        <authorList>
            <person name="Nygaard S."/>
            <person name="Hu H."/>
            <person name="Boomsma J."/>
            <person name="Zhang G."/>
        </authorList>
    </citation>
    <scope>NUCLEOTIDE SEQUENCE [LARGE SCALE GENOMIC DNA]</scope>
    <source>
        <strain evidence="1">Tzet28-1</strain>
        <tissue evidence="1">Whole body</tissue>
    </source>
</reference>
<organism evidence="1 2">
    <name type="scientific">Mycetomoellerius zeteki</name>
    <dbReference type="NCBI Taxonomy" id="64791"/>
    <lineage>
        <taxon>Eukaryota</taxon>
        <taxon>Metazoa</taxon>
        <taxon>Ecdysozoa</taxon>
        <taxon>Arthropoda</taxon>
        <taxon>Hexapoda</taxon>
        <taxon>Insecta</taxon>
        <taxon>Pterygota</taxon>
        <taxon>Neoptera</taxon>
        <taxon>Endopterygota</taxon>
        <taxon>Hymenoptera</taxon>
        <taxon>Apocrita</taxon>
        <taxon>Aculeata</taxon>
        <taxon>Formicoidea</taxon>
        <taxon>Formicidae</taxon>
        <taxon>Myrmicinae</taxon>
        <taxon>Mycetomoellerius</taxon>
    </lineage>
</organism>
<sequence>VLNFLTKNETNTIQQPSNSLDMAPCDFFLFDRSKKPLLFRRFKSGDFNVNDKDSLGTTKFLYRIVTGDEKWIYLNIPNEKNHGLMQINQQHLLRGAIFTVHRYCCAFDEIKKVLCTIATVSRSGLHRGPKRNGNQNH</sequence>
<dbReference type="InterPro" id="IPR036397">
    <property type="entry name" value="RNaseH_sf"/>
</dbReference>
<evidence type="ECO:0000313" key="2">
    <source>
        <dbReference type="Proteomes" id="UP000075809"/>
    </source>
</evidence>
<feature type="non-terminal residue" evidence="1">
    <location>
        <position position="1"/>
    </location>
</feature>
<dbReference type="STRING" id="64791.A0A151WX15"/>
<gene>
    <name evidence="1" type="ORF">ALC60_08427</name>
</gene>
<dbReference type="Gene3D" id="3.30.420.10">
    <property type="entry name" value="Ribonuclease H-like superfamily/Ribonuclease H"/>
    <property type="match status" value="1"/>
</dbReference>
<dbReference type="GO" id="GO:0003676">
    <property type="term" value="F:nucleic acid binding"/>
    <property type="evidence" value="ECO:0007669"/>
    <property type="project" value="InterPro"/>
</dbReference>
<dbReference type="EMBL" id="KQ982670">
    <property type="protein sequence ID" value="KYQ52454.1"/>
    <property type="molecule type" value="Genomic_DNA"/>
</dbReference>
<dbReference type="Proteomes" id="UP000075809">
    <property type="component" value="Unassembled WGS sequence"/>
</dbReference>
<name>A0A151WX15_9HYME</name>
<accession>A0A151WX15</accession>
<proteinExistence type="predicted"/>